<name>A0A2P5AGG1_PARAD</name>
<keyword evidence="1" id="KW-0472">Membrane</keyword>
<comment type="caution">
    <text evidence="2">The sequence shown here is derived from an EMBL/GenBank/DDBJ whole genome shotgun (WGS) entry which is preliminary data.</text>
</comment>
<reference evidence="3" key="1">
    <citation type="submission" date="2016-06" db="EMBL/GenBank/DDBJ databases">
        <title>Parallel loss of symbiosis genes in relatives of nitrogen-fixing non-legume Parasponia.</title>
        <authorList>
            <person name="Van Velzen R."/>
            <person name="Holmer R."/>
            <person name="Bu F."/>
            <person name="Rutten L."/>
            <person name="Van Zeijl A."/>
            <person name="Liu W."/>
            <person name="Santuari L."/>
            <person name="Cao Q."/>
            <person name="Sharma T."/>
            <person name="Shen D."/>
            <person name="Roswanjaya Y."/>
            <person name="Wardhani T."/>
            <person name="Kalhor M.S."/>
            <person name="Jansen J."/>
            <person name="Van den Hoogen J."/>
            <person name="Gungor B."/>
            <person name="Hartog M."/>
            <person name="Hontelez J."/>
            <person name="Verver J."/>
            <person name="Yang W.-C."/>
            <person name="Schijlen E."/>
            <person name="Repin R."/>
            <person name="Schilthuizen M."/>
            <person name="Schranz E."/>
            <person name="Heidstra R."/>
            <person name="Miyata K."/>
            <person name="Fedorova E."/>
            <person name="Kohlen W."/>
            <person name="Bisseling T."/>
            <person name="Smit S."/>
            <person name="Geurts R."/>
        </authorList>
    </citation>
    <scope>NUCLEOTIDE SEQUENCE [LARGE SCALE GENOMIC DNA]</scope>
    <source>
        <strain evidence="3">cv. WU1-14</strain>
    </source>
</reference>
<evidence type="ECO:0000313" key="3">
    <source>
        <dbReference type="Proteomes" id="UP000237105"/>
    </source>
</evidence>
<dbReference type="Proteomes" id="UP000237105">
    <property type="component" value="Unassembled WGS sequence"/>
</dbReference>
<proteinExistence type="predicted"/>
<keyword evidence="3" id="KW-1185">Reference proteome</keyword>
<sequence>MGIGLVTVFLLGNGHPYGSKRLLTFLFFFFGLELGGLCVSFMAVLLADELGLVWGFGISGSDFKVAPATVEALLATNSKYLEGLGVGSRRFGSVTIKRLVFLFLGVKSSTIISRILWRAKGLGLGKGSGWLHGTKQP</sequence>
<protein>
    <submittedName>
        <fullName evidence="2">Uncharacterized protein</fullName>
    </submittedName>
</protein>
<accession>A0A2P5AGG1</accession>
<gene>
    <name evidence="2" type="ORF">PanWU01x14_334610</name>
</gene>
<feature type="transmembrane region" description="Helical" evidence="1">
    <location>
        <begin position="26"/>
        <end position="47"/>
    </location>
</feature>
<organism evidence="2 3">
    <name type="scientific">Parasponia andersonii</name>
    <name type="common">Sponia andersonii</name>
    <dbReference type="NCBI Taxonomy" id="3476"/>
    <lineage>
        <taxon>Eukaryota</taxon>
        <taxon>Viridiplantae</taxon>
        <taxon>Streptophyta</taxon>
        <taxon>Embryophyta</taxon>
        <taxon>Tracheophyta</taxon>
        <taxon>Spermatophyta</taxon>
        <taxon>Magnoliopsida</taxon>
        <taxon>eudicotyledons</taxon>
        <taxon>Gunneridae</taxon>
        <taxon>Pentapetalae</taxon>
        <taxon>rosids</taxon>
        <taxon>fabids</taxon>
        <taxon>Rosales</taxon>
        <taxon>Cannabaceae</taxon>
        <taxon>Parasponia</taxon>
    </lineage>
</organism>
<dbReference type="EMBL" id="JXTB01000604">
    <property type="protein sequence ID" value="PON35621.1"/>
    <property type="molecule type" value="Genomic_DNA"/>
</dbReference>
<keyword evidence="1" id="KW-1133">Transmembrane helix</keyword>
<evidence type="ECO:0000313" key="2">
    <source>
        <dbReference type="EMBL" id="PON35621.1"/>
    </source>
</evidence>
<keyword evidence="1" id="KW-0812">Transmembrane</keyword>
<evidence type="ECO:0000256" key="1">
    <source>
        <dbReference type="SAM" id="Phobius"/>
    </source>
</evidence>
<dbReference type="AlphaFoldDB" id="A0A2P5AGG1"/>
<feature type="transmembrane region" description="Helical" evidence="1">
    <location>
        <begin position="99"/>
        <end position="117"/>
    </location>
</feature>